<dbReference type="InterPro" id="IPR050067">
    <property type="entry name" value="IPM_dehydratase_rel_enz"/>
</dbReference>
<comment type="subunit">
    <text evidence="8">Heterodimer of LeuC and LeuD.</text>
</comment>
<dbReference type="EMBL" id="DTFF01000038">
    <property type="protein sequence ID" value="HGI87541.1"/>
    <property type="molecule type" value="Genomic_DNA"/>
</dbReference>
<gene>
    <name evidence="8" type="primary">leuC</name>
    <name evidence="10" type="ORF">ENV14_04015</name>
</gene>
<keyword evidence="6 8" id="KW-0456">Lyase</keyword>
<evidence type="ECO:0000256" key="1">
    <source>
        <dbReference type="ARBA" id="ARBA00022430"/>
    </source>
</evidence>
<comment type="catalytic activity">
    <reaction evidence="8">
        <text>(2R,3S)-3-isopropylmalate = (2S)-2-isopropylmalate</text>
        <dbReference type="Rhea" id="RHEA:32287"/>
        <dbReference type="ChEBI" id="CHEBI:1178"/>
        <dbReference type="ChEBI" id="CHEBI:35121"/>
        <dbReference type="EC" id="4.2.1.33"/>
    </reaction>
</comment>
<keyword evidence="5 8" id="KW-0411">Iron-sulfur</keyword>
<comment type="caution">
    <text evidence="10">The sequence shown here is derived from an EMBL/GenBank/DDBJ whole genome shotgun (WGS) entry which is preliminary data.</text>
</comment>
<evidence type="ECO:0000256" key="8">
    <source>
        <dbReference type="HAMAP-Rule" id="MF_01027"/>
    </source>
</evidence>
<dbReference type="UniPathway" id="UPA00048">
    <property type="reaction ID" value="UER00071"/>
</dbReference>
<dbReference type="NCBIfam" id="TIGR02086">
    <property type="entry name" value="IPMI_arch"/>
    <property type="match status" value="1"/>
</dbReference>
<protein>
    <recommendedName>
        <fullName evidence="8">3-isopropylmalate dehydratase large subunit</fullName>
        <ecNumber evidence="8">4.2.1.33</ecNumber>
    </recommendedName>
    <alternativeName>
        <fullName evidence="8">Alpha-IPM isomerase</fullName>
        <shortName evidence="8">IPMI</shortName>
    </alternativeName>
    <alternativeName>
        <fullName evidence="8">Isopropylmalate isomerase</fullName>
    </alternativeName>
</protein>
<dbReference type="NCBIfam" id="NF001614">
    <property type="entry name" value="PRK00402.1"/>
    <property type="match status" value="1"/>
</dbReference>
<keyword evidence="4 8" id="KW-0408">Iron</keyword>
<reference evidence="10" key="1">
    <citation type="journal article" date="2020" name="mSystems">
        <title>Genome- and Community-Level Interaction Insights into Carbon Utilization and Element Cycling Functions of Hydrothermarchaeota in Hydrothermal Sediment.</title>
        <authorList>
            <person name="Zhou Z."/>
            <person name="Liu Y."/>
            <person name="Xu W."/>
            <person name="Pan J."/>
            <person name="Luo Z.H."/>
            <person name="Li M."/>
        </authorList>
    </citation>
    <scope>NUCLEOTIDE SEQUENCE [LARGE SCALE GENOMIC DNA]</scope>
    <source>
        <strain evidence="10">SpSt-732</strain>
    </source>
</reference>
<keyword evidence="8" id="KW-0028">Amino-acid biosynthesis</keyword>
<dbReference type="PANTHER" id="PTHR43822:SF2">
    <property type="entry name" value="HOMOACONITASE, MITOCHONDRIAL"/>
    <property type="match status" value="1"/>
</dbReference>
<keyword evidence="2 8" id="KW-0004">4Fe-4S</keyword>
<organism evidence="10">
    <name type="scientific">Ignisphaera aggregans</name>
    <dbReference type="NCBI Taxonomy" id="334771"/>
    <lineage>
        <taxon>Archaea</taxon>
        <taxon>Thermoproteota</taxon>
        <taxon>Thermoprotei</taxon>
        <taxon>Desulfurococcales</taxon>
        <taxon>Desulfurococcaceae</taxon>
        <taxon>Ignisphaera</taxon>
    </lineage>
</organism>
<evidence type="ECO:0000256" key="7">
    <source>
        <dbReference type="ARBA" id="ARBA00023304"/>
    </source>
</evidence>
<dbReference type="InterPro" id="IPR018136">
    <property type="entry name" value="Aconitase_4Fe-4S_BS"/>
</dbReference>
<dbReference type="GO" id="GO:0046872">
    <property type="term" value="F:metal ion binding"/>
    <property type="evidence" value="ECO:0007669"/>
    <property type="project" value="UniProtKB-KW"/>
</dbReference>
<evidence type="ECO:0000259" key="9">
    <source>
        <dbReference type="Pfam" id="PF00330"/>
    </source>
</evidence>
<feature type="binding site" evidence="8">
    <location>
        <position position="296"/>
    </location>
    <ligand>
        <name>[4Fe-4S] cluster</name>
        <dbReference type="ChEBI" id="CHEBI:49883"/>
    </ligand>
</feature>
<dbReference type="Gene3D" id="3.30.499.10">
    <property type="entry name" value="Aconitase, domain 3"/>
    <property type="match status" value="2"/>
</dbReference>
<evidence type="ECO:0000256" key="2">
    <source>
        <dbReference type="ARBA" id="ARBA00022485"/>
    </source>
</evidence>
<dbReference type="Pfam" id="PF00330">
    <property type="entry name" value="Aconitase"/>
    <property type="match status" value="1"/>
</dbReference>
<comment type="function">
    <text evidence="8">Catalyzes the isomerization between 2-isopropylmalate and 3-isopropylmalate, via the formation of 2-isopropylmaleate.</text>
</comment>
<dbReference type="PROSITE" id="PS01244">
    <property type="entry name" value="ACONITASE_2"/>
    <property type="match status" value="1"/>
</dbReference>
<dbReference type="InterPro" id="IPR036008">
    <property type="entry name" value="Aconitase_4Fe-4S_dom"/>
</dbReference>
<dbReference type="SUPFAM" id="SSF53732">
    <property type="entry name" value="Aconitase iron-sulfur domain"/>
    <property type="match status" value="1"/>
</dbReference>
<comment type="cofactor">
    <cofactor evidence="8">
        <name>[4Fe-4S] cluster</name>
        <dbReference type="ChEBI" id="CHEBI:49883"/>
    </cofactor>
    <text evidence="8">Binds 1 [4Fe-4S] cluster per subunit.</text>
</comment>
<dbReference type="GO" id="GO:0009098">
    <property type="term" value="P:L-leucine biosynthetic process"/>
    <property type="evidence" value="ECO:0007669"/>
    <property type="project" value="UniProtKB-UniRule"/>
</dbReference>
<dbReference type="InterPro" id="IPR015931">
    <property type="entry name" value="Acnase/IPM_dHydase_lsu_aba_1/3"/>
</dbReference>
<dbReference type="GO" id="GO:0003861">
    <property type="term" value="F:3-isopropylmalate dehydratase activity"/>
    <property type="evidence" value="ECO:0007669"/>
    <property type="project" value="UniProtKB-UniRule"/>
</dbReference>
<evidence type="ECO:0000313" key="10">
    <source>
        <dbReference type="EMBL" id="HGI87541.1"/>
    </source>
</evidence>
<proteinExistence type="inferred from homology"/>
<keyword evidence="7 8" id="KW-0100">Branched-chain amino acid biosynthesis</keyword>
<comment type="pathway">
    <text evidence="8">Amino-acid biosynthesis; L-leucine biosynthesis; L-leucine from 3-methyl-2-oxobutanoate: step 2/4.</text>
</comment>
<dbReference type="AlphaFoldDB" id="A0A7C4BBS7"/>
<dbReference type="GO" id="GO:0051539">
    <property type="term" value="F:4 iron, 4 sulfur cluster binding"/>
    <property type="evidence" value="ECO:0007669"/>
    <property type="project" value="UniProtKB-KW"/>
</dbReference>
<dbReference type="CDD" id="cd01583">
    <property type="entry name" value="IPMI"/>
    <property type="match status" value="1"/>
</dbReference>
<sequence length="417" mass="44806">MALIDRVVSKALGRAVSPGEIVVVSIDAVYAQDGTAPLVIDVVEKELGFKRSVVVDKAYFFIDHSAPAPHVAAATVHKEMRRFAKEYGVKLFDVGYGISHQVVVEEGLVRPGMIVVGADSHTPTIGAIGVYATGVGSTDAAIAMMFGKLWLRIPETVKVALHGPLPRGVMSKDIALYIIGDVGTDGMLGKAVEFRGDSLKELSIDSRMTLTNMCTEMSAESAIMPVDEVARKWLAERGYNAFRSVEWDKEEGYVDEIPVEVSKLEPLVAAPPDVDNVKSVDEVSDTEVDQVFIGSCTNGRLEDIEVATKILHKRRVKEGVRCIVAPASRRVYVEALKRGYIDMLIEAGCVVAPPTCGPCVGAHMGLLAAGEVAIATTNRNFPGRMGHRESKVYLASPAVAAASAVEGKIADPRRYLS</sequence>
<evidence type="ECO:0000256" key="3">
    <source>
        <dbReference type="ARBA" id="ARBA00022723"/>
    </source>
</evidence>
<keyword evidence="1 8" id="KW-0432">Leucine biosynthesis</keyword>
<dbReference type="PROSITE" id="PS00450">
    <property type="entry name" value="ACONITASE_1"/>
    <property type="match status" value="1"/>
</dbReference>
<dbReference type="InterPro" id="IPR001030">
    <property type="entry name" value="Acoase/IPM_deHydtase_lsu_aba"/>
</dbReference>
<comment type="similarity">
    <text evidence="8">Belongs to the aconitase/IPM isomerase family. LeuC type 2 subfamily.</text>
</comment>
<dbReference type="EC" id="4.2.1.33" evidence="8"/>
<dbReference type="InterPro" id="IPR011826">
    <property type="entry name" value="HAcnase/IPMdehydase_lsu_prok"/>
</dbReference>
<dbReference type="InterPro" id="IPR006251">
    <property type="entry name" value="Homoacnase/IPMdehydase_lsu"/>
</dbReference>
<feature type="binding site" evidence="8">
    <location>
        <position position="359"/>
    </location>
    <ligand>
        <name>[4Fe-4S] cluster</name>
        <dbReference type="ChEBI" id="CHEBI:49883"/>
    </ligand>
</feature>
<evidence type="ECO:0000256" key="4">
    <source>
        <dbReference type="ARBA" id="ARBA00023004"/>
    </source>
</evidence>
<dbReference type="HAMAP" id="MF_01027">
    <property type="entry name" value="LeuC_type2"/>
    <property type="match status" value="1"/>
</dbReference>
<dbReference type="PRINTS" id="PR00415">
    <property type="entry name" value="ACONITASE"/>
</dbReference>
<keyword evidence="3 8" id="KW-0479">Metal-binding</keyword>
<evidence type="ECO:0000256" key="6">
    <source>
        <dbReference type="ARBA" id="ARBA00023239"/>
    </source>
</evidence>
<dbReference type="InterPro" id="IPR033941">
    <property type="entry name" value="IPMI_cat"/>
</dbReference>
<name>A0A7C4BBS7_9CREN</name>
<feature type="binding site" evidence="8">
    <location>
        <position position="356"/>
    </location>
    <ligand>
        <name>[4Fe-4S] cluster</name>
        <dbReference type="ChEBI" id="CHEBI:49883"/>
    </ligand>
</feature>
<dbReference type="NCBIfam" id="TIGR01343">
    <property type="entry name" value="hacA_fam"/>
    <property type="match status" value="1"/>
</dbReference>
<feature type="domain" description="Aconitase/3-isopropylmalate dehydratase large subunit alpha/beta/alpha" evidence="9">
    <location>
        <begin position="56"/>
        <end position="283"/>
    </location>
</feature>
<dbReference type="PANTHER" id="PTHR43822">
    <property type="entry name" value="HOMOACONITASE, MITOCHONDRIAL-RELATED"/>
    <property type="match status" value="1"/>
</dbReference>
<evidence type="ECO:0000256" key="5">
    <source>
        <dbReference type="ARBA" id="ARBA00023014"/>
    </source>
</evidence>
<accession>A0A7C4BBS7</accession>